<keyword evidence="1" id="KW-0677">Repeat</keyword>
<dbReference type="EMBL" id="JALJOT010000008">
    <property type="protein sequence ID" value="KAK9907937.1"/>
    <property type="molecule type" value="Genomic_DNA"/>
</dbReference>
<dbReference type="Pfam" id="PF00431">
    <property type="entry name" value="CUB"/>
    <property type="match status" value="2"/>
</dbReference>
<dbReference type="Proteomes" id="UP001491310">
    <property type="component" value="Unassembled WGS sequence"/>
</dbReference>
<evidence type="ECO:0000256" key="4">
    <source>
        <dbReference type="SAM" id="SignalP"/>
    </source>
</evidence>
<proteinExistence type="predicted"/>
<protein>
    <recommendedName>
        <fullName evidence="5">CUB domain-containing protein</fullName>
    </recommendedName>
</protein>
<name>A0ABR2YM27_9CHLO</name>
<keyword evidence="4" id="KW-0732">Signal</keyword>
<keyword evidence="2" id="KW-1015">Disulfide bond</keyword>
<dbReference type="SUPFAM" id="SSF49854">
    <property type="entry name" value="Spermadhesin, CUB domain"/>
    <property type="match status" value="2"/>
</dbReference>
<evidence type="ECO:0000313" key="6">
    <source>
        <dbReference type="EMBL" id="KAK9907937.1"/>
    </source>
</evidence>
<feature type="domain" description="CUB" evidence="5">
    <location>
        <begin position="142"/>
        <end position="255"/>
    </location>
</feature>
<sequence length="557" mass="59491">MSAAEGRRGTLILAVFLLRAFQSNIVQSAEVYFSSEQDLDIQCWNSMGRPYFPLLYKSGPLAGGSVQAVGPLFPNQHILCQTSSNAIGRSPDACSASYNELASLAAHDCTGSAGNFTLRCPACALVLAVPSPAPAAARGPYCNGTYMMTYPTGIITDGAPAGGSYAPGTFCQWIIDPGYKPVRLNITRFDTEANFDFLWILRLDSNGFQDVLQQLSGAFYQVPHSITVPSDRAVVVFSSDGATQASGFAMAWDEGNYCDPQTTLLAPQGTVSDGAPAGKRYRPYTHCEWLIAPGYAPIGLTFTHFSLATNDTLSVYDSETADPTRLIGVYTGVQLPLSLTSGPGDADHIYEINATLTGALLLVFNVADGSTLGGGFSAFYTPVNAGDMGTASWGFSRLVSAIIIVSAVVFGLACGTIVGCLLVRLYNMQQGHTGIHARMEERRRWRERLPRFGRLLRWQRQPSVAEQDVLQATGALRSAESLEADEALVQQQVELDDNIDIVLVGANGADTGIDVAQHDLLEGGRSGFTRGNGGIRDAQSNPLFEVSAAMTGGHRPL</sequence>
<feature type="domain" description="CUB" evidence="5">
    <location>
        <begin position="258"/>
        <end position="383"/>
    </location>
</feature>
<dbReference type="PROSITE" id="PS01180">
    <property type="entry name" value="CUB"/>
    <property type="match status" value="2"/>
</dbReference>
<gene>
    <name evidence="6" type="ORF">WJX75_000280</name>
</gene>
<evidence type="ECO:0000259" key="5">
    <source>
        <dbReference type="PROSITE" id="PS01180"/>
    </source>
</evidence>
<feature type="transmembrane region" description="Helical" evidence="3">
    <location>
        <begin position="398"/>
        <end position="423"/>
    </location>
</feature>
<accession>A0ABR2YM27</accession>
<keyword evidence="7" id="KW-1185">Reference proteome</keyword>
<dbReference type="InterPro" id="IPR035914">
    <property type="entry name" value="Sperma_CUB_dom_sf"/>
</dbReference>
<evidence type="ECO:0000256" key="1">
    <source>
        <dbReference type="ARBA" id="ARBA00022737"/>
    </source>
</evidence>
<dbReference type="CDD" id="cd00041">
    <property type="entry name" value="CUB"/>
    <property type="match status" value="2"/>
</dbReference>
<dbReference type="PANTHER" id="PTHR24251">
    <property type="entry name" value="OVOCHYMASE-RELATED"/>
    <property type="match status" value="1"/>
</dbReference>
<dbReference type="InterPro" id="IPR000859">
    <property type="entry name" value="CUB_dom"/>
</dbReference>
<keyword evidence="3" id="KW-0472">Membrane</keyword>
<evidence type="ECO:0000256" key="2">
    <source>
        <dbReference type="ARBA" id="ARBA00023157"/>
    </source>
</evidence>
<comment type="caution">
    <text evidence="6">The sequence shown here is derived from an EMBL/GenBank/DDBJ whole genome shotgun (WGS) entry which is preliminary data.</text>
</comment>
<evidence type="ECO:0000256" key="3">
    <source>
        <dbReference type="SAM" id="Phobius"/>
    </source>
</evidence>
<dbReference type="SMART" id="SM00042">
    <property type="entry name" value="CUB"/>
    <property type="match status" value="2"/>
</dbReference>
<reference evidence="6 7" key="1">
    <citation type="journal article" date="2024" name="Nat. Commun.">
        <title>Phylogenomics reveals the evolutionary origins of lichenization in chlorophyte algae.</title>
        <authorList>
            <person name="Puginier C."/>
            <person name="Libourel C."/>
            <person name="Otte J."/>
            <person name="Skaloud P."/>
            <person name="Haon M."/>
            <person name="Grisel S."/>
            <person name="Petersen M."/>
            <person name="Berrin J.G."/>
            <person name="Delaux P.M."/>
            <person name="Dal Grande F."/>
            <person name="Keller J."/>
        </authorList>
    </citation>
    <scope>NUCLEOTIDE SEQUENCE [LARGE SCALE GENOMIC DNA]</scope>
    <source>
        <strain evidence="6 7">SAG 216-7</strain>
    </source>
</reference>
<keyword evidence="3" id="KW-0812">Transmembrane</keyword>
<organism evidence="6 7">
    <name type="scientific">Coccomyxa subellipsoidea</name>
    <dbReference type="NCBI Taxonomy" id="248742"/>
    <lineage>
        <taxon>Eukaryota</taxon>
        <taxon>Viridiplantae</taxon>
        <taxon>Chlorophyta</taxon>
        <taxon>core chlorophytes</taxon>
        <taxon>Trebouxiophyceae</taxon>
        <taxon>Trebouxiophyceae incertae sedis</taxon>
        <taxon>Coccomyxaceae</taxon>
        <taxon>Coccomyxa</taxon>
    </lineage>
</organism>
<feature type="chain" id="PRO_5046660949" description="CUB domain-containing protein" evidence="4">
    <location>
        <begin position="29"/>
        <end position="557"/>
    </location>
</feature>
<dbReference type="Gene3D" id="2.60.120.290">
    <property type="entry name" value="Spermadhesin, CUB domain"/>
    <property type="match status" value="2"/>
</dbReference>
<feature type="signal peptide" evidence="4">
    <location>
        <begin position="1"/>
        <end position="28"/>
    </location>
</feature>
<keyword evidence="3" id="KW-1133">Transmembrane helix</keyword>
<evidence type="ECO:0000313" key="7">
    <source>
        <dbReference type="Proteomes" id="UP001491310"/>
    </source>
</evidence>